<dbReference type="Proteomes" id="UP000315724">
    <property type="component" value="Chromosome"/>
</dbReference>
<reference evidence="2 3" key="1">
    <citation type="submission" date="2019-02" db="EMBL/GenBank/DDBJ databases">
        <title>Deep-cultivation of Planctomycetes and their phenomic and genomic characterization uncovers novel biology.</title>
        <authorList>
            <person name="Wiegand S."/>
            <person name="Jogler M."/>
            <person name="Boedeker C."/>
            <person name="Pinto D."/>
            <person name="Vollmers J."/>
            <person name="Rivas-Marin E."/>
            <person name="Kohn T."/>
            <person name="Peeters S.H."/>
            <person name="Heuer A."/>
            <person name="Rast P."/>
            <person name="Oberbeckmann S."/>
            <person name="Bunk B."/>
            <person name="Jeske O."/>
            <person name="Meyerdierks A."/>
            <person name="Storesund J.E."/>
            <person name="Kallscheuer N."/>
            <person name="Luecker S."/>
            <person name="Lage O.M."/>
            <person name="Pohl T."/>
            <person name="Merkel B.J."/>
            <person name="Hornburger P."/>
            <person name="Mueller R.-W."/>
            <person name="Bruemmer F."/>
            <person name="Labrenz M."/>
            <person name="Spormann A.M."/>
            <person name="Op den Camp H."/>
            <person name="Overmann J."/>
            <person name="Amann R."/>
            <person name="Jetten M.S.M."/>
            <person name="Mascher T."/>
            <person name="Medema M.H."/>
            <person name="Devos D.P."/>
            <person name="Kaster A.-K."/>
            <person name="Ovreas L."/>
            <person name="Rohde M."/>
            <person name="Galperin M.Y."/>
            <person name="Jogler C."/>
        </authorList>
    </citation>
    <scope>NUCLEOTIDE SEQUENCE [LARGE SCALE GENOMIC DNA]</scope>
    <source>
        <strain evidence="2 3">Mal48</strain>
    </source>
</reference>
<dbReference type="RefSeq" id="WP_145198258.1">
    <property type="nucleotide sequence ID" value="NZ_CP036267.1"/>
</dbReference>
<keyword evidence="1" id="KW-0472">Membrane</keyword>
<feature type="transmembrane region" description="Helical" evidence="1">
    <location>
        <begin position="21"/>
        <end position="46"/>
    </location>
</feature>
<keyword evidence="3" id="KW-1185">Reference proteome</keyword>
<sequence length="62" mass="6666">MVNLMKKTVAKANEKRRGSIFVEYLLLLTIVGIGVLVGLATVRVALVNELNDLANAINAINS</sequence>
<gene>
    <name evidence="2" type="ORF">Mal48_20040</name>
</gene>
<dbReference type="EMBL" id="CP036267">
    <property type="protein sequence ID" value="QDT32757.1"/>
    <property type="molecule type" value="Genomic_DNA"/>
</dbReference>
<organism evidence="2 3">
    <name type="scientific">Thalassoglobus polymorphus</name>
    <dbReference type="NCBI Taxonomy" id="2527994"/>
    <lineage>
        <taxon>Bacteria</taxon>
        <taxon>Pseudomonadati</taxon>
        <taxon>Planctomycetota</taxon>
        <taxon>Planctomycetia</taxon>
        <taxon>Planctomycetales</taxon>
        <taxon>Planctomycetaceae</taxon>
        <taxon>Thalassoglobus</taxon>
    </lineage>
</organism>
<accession>A0A517QMI0</accession>
<name>A0A517QMI0_9PLAN</name>
<keyword evidence="1" id="KW-1133">Transmembrane helix</keyword>
<evidence type="ECO:0000313" key="2">
    <source>
        <dbReference type="EMBL" id="QDT32757.1"/>
    </source>
</evidence>
<proteinExistence type="predicted"/>
<protein>
    <recommendedName>
        <fullName evidence="4">Flp/Fap pilin component</fullName>
    </recommendedName>
</protein>
<evidence type="ECO:0000313" key="3">
    <source>
        <dbReference type="Proteomes" id="UP000315724"/>
    </source>
</evidence>
<dbReference type="AlphaFoldDB" id="A0A517QMI0"/>
<evidence type="ECO:0000256" key="1">
    <source>
        <dbReference type="SAM" id="Phobius"/>
    </source>
</evidence>
<dbReference type="KEGG" id="tpol:Mal48_20040"/>
<evidence type="ECO:0008006" key="4">
    <source>
        <dbReference type="Google" id="ProtNLM"/>
    </source>
</evidence>
<keyword evidence="1" id="KW-0812">Transmembrane</keyword>